<keyword evidence="3" id="KW-0254">Endocytosis</keyword>
<dbReference type="PANTHER" id="PTHR24270">
    <property type="entry name" value="LOW-DENSITY LIPOPROTEIN RECEPTOR-RELATED"/>
    <property type="match status" value="1"/>
</dbReference>
<feature type="compositionally biased region" description="Pro residues" evidence="13">
    <location>
        <begin position="428"/>
        <end position="442"/>
    </location>
</feature>
<feature type="compositionally biased region" description="Low complexity" evidence="13">
    <location>
        <begin position="555"/>
        <end position="574"/>
    </location>
</feature>
<proteinExistence type="inferred from homology"/>
<dbReference type="PROSITE" id="PS01180">
    <property type="entry name" value="CUB"/>
    <property type="match status" value="1"/>
</dbReference>
<dbReference type="Pfam" id="PF00057">
    <property type="entry name" value="Ldl_recept_a"/>
    <property type="match status" value="2"/>
</dbReference>
<evidence type="ECO:0000256" key="4">
    <source>
        <dbReference type="ARBA" id="ARBA00022692"/>
    </source>
</evidence>
<dbReference type="InterPro" id="IPR000859">
    <property type="entry name" value="CUB_dom"/>
</dbReference>
<dbReference type="EMBL" id="JAZDUA010000207">
    <property type="protein sequence ID" value="KAK7864279.1"/>
    <property type="molecule type" value="Genomic_DNA"/>
</dbReference>
<keyword evidence="5" id="KW-0677">Repeat</keyword>
<dbReference type="InterPro" id="IPR050685">
    <property type="entry name" value="LDLR"/>
</dbReference>
<dbReference type="PRINTS" id="PR00261">
    <property type="entry name" value="LDLRECEPTOR"/>
</dbReference>
<dbReference type="CDD" id="cd00112">
    <property type="entry name" value="LDLa"/>
    <property type="match status" value="4"/>
</dbReference>
<dbReference type="SMART" id="SM00042">
    <property type="entry name" value="CUB"/>
    <property type="match status" value="1"/>
</dbReference>
<dbReference type="CDD" id="cd00041">
    <property type="entry name" value="CUB"/>
    <property type="match status" value="1"/>
</dbReference>
<evidence type="ECO:0000256" key="15">
    <source>
        <dbReference type="SAM" id="SignalP"/>
    </source>
</evidence>
<dbReference type="Gene3D" id="4.10.400.10">
    <property type="entry name" value="Low-density Lipoprotein Receptor"/>
    <property type="match status" value="4"/>
</dbReference>
<evidence type="ECO:0000256" key="10">
    <source>
        <dbReference type="ARBA" id="ARBA00023180"/>
    </source>
</evidence>
<dbReference type="AlphaFoldDB" id="A0AAN9VU99"/>
<dbReference type="PROSITE" id="PS50068">
    <property type="entry name" value="LDLRA_2"/>
    <property type="match status" value="4"/>
</dbReference>
<evidence type="ECO:0000313" key="17">
    <source>
        <dbReference type="EMBL" id="KAK7864279.1"/>
    </source>
</evidence>
<dbReference type="SMART" id="SM00192">
    <property type="entry name" value="LDLa"/>
    <property type="match status" value="4"/>
</dbReference>
<keyword evidence="9" id="KW-0168">Coated pit</keyword>
<evidence type="ECO:0000256" key="8">
    <source>
        <dbReference type="ARBA" id="ARBA00023157"/>
    </source>
</evidence>
<organism evidence="17 18">
    <name type="scientific">Gryllus longicercus</name>
    <dbReference type="NCBI Taxonomy" id="2509291"/>
    <lineage>
        <taxon>Eukaryota</taxon>
        <taxon>Metazoa</taxon>
        <taxon>Ecdysozoa</taxon>
        <taxon>Arthropoda</taxon>
        <taxon>Hexapoda</taxon>
        <taxon>Insecta</taxon>
        <taxon>Pterygota</taxon>
        <taxon>Neoptera</taxon>
        <taxon>Polyneoptera</taxon>
        <taxon>Orthoptera</taxon>
        <taxon>Ensifera</taxon>
        <taxon>Gryllidea</taxon>
        <taxon>Grylloidea</taxon>
        <taxon>Gryllidae</taxon>
        <taxon>Gryllinae</taxon>
        <taxon>Gryllus</taxon>
    </lineage>
</organism>
<feature type="transmembrane region" description="Helical" evidence="14">
    <location>
        <begin position="364"/>
        <end position="385"/>
    </location>
</feature>
<feature type="region of interest" description="Disordered" evidence="13">
    <location>
        <begin position="419"/>
        <end position="451"/>
    </location>
</feature>
<gene>
    <name evidence="17" type="ORF">R5R35_009539</name>
</gene>
<dbReference type="InterPro" id="IPR002172">
    <property type="entry name" value="LDrepeatLR_classA_rpt"/>
</dbReference>
<evidence type="ECO:0000256" key="2">
    <source>
        <dbReference type="ARBA" id="ARBA00009939"/>
    </source>
</evidence>
<dbReference type="GO" id="GO:0005886">
    <property type="term" value="C:plasma membrane"/>
    <property type="evidence" value="ECO:0007669"/>
    <property type="project" value="TreeGrafter"/>
</dbReference>
<dbReference type="InterPro" id="IPR023415">
    <property type="entry name" value="LDLR_class-A_CS"/>
</dbReference>
<evidence type="ECO:0000259" key="16">
    <source>
        <dbReference type="PROSITE" id="PS01180"/>
    </source>
</evidence>
<comment type="caution">
    <text evidence="17">The sequence shown here is derived from an EMBL/GenBank/DDBJ whole genome shotgun (WGS) entry which is preliminary data.</text>
</comment>
<feature type="signal peptide" evidence="15">
    <location>
        <begin position="1"/>
        <end position="32"/>
    </location>
</feature>
<dbReference type="FunFam" id="4.10.400.10:FF:000065">
    <property type="entry name" value="Transmembrane protease serine 7"/>
    <property type="match status" value="1"/>
</dbReference>
<feature type="region of interest" description="Disordered" evidence="13">
    <location>
        <begin position="468"/>
        <end position="574"/>
    </location>
</feature>
<evidence type="ECO:0000256" key="14">
    <source>
        <dbReference type="SAM" id="Phobius"/>
    </source>
</evidence>
<comment type="similarity">
    <text evidence="2">Belongs to the LDLR family.</text>
</comment>
<evidence type="ECO:0000256" key="3">
    <source>
        <dbReference type="ARBA" id="ARBA00022583"/>
    </source>
</evidence>
<feature type="disulfide bond" evidence="12">
    <location>
        <begin position="227"/>
        <end position="242"/>
    </location>
</feature>
<keyword evidence="6 14" id="KW-1133">Transmembrane helix</keyword>
<dbReference type="GO" id="GO:0006897">
    <property type="term" value="P:endocytosis"/>
    <property type="evidence" value="ECO:0007669"/>
    <property type="project" value="UniProtKB-KW"/>
</dbReference>
<dbReference type="GO" id="GO:0005905">
    <property type="term" value="C:clathrin-coated pit"/>
    <property type="evidence" value="ECO:0007669"/>
    <property type="project" value="UniProtKB-KW"/>
</dbReference>
<dbReference type="Gene3D" id="2.60.120.290">
    <property type="entry name" value="Spermadhesin, CUB domain"/>
    <property type="match status" value="1"/>
</dbReference>
<comment type="subcellular location">
    <subcellularLocation>
        <location evidence="11">Membrane</location>
        <location evidence="11">Coated pit</location>
    </subcellularLocation>
    <subcellularLocation>
        <location evidence="1">Membrane</location>
        <topology evidence="1">Single-pass membrane protein</topology>
    </subcellularLocation>
</comment>
<keyword evidence="4 14" id="KW-0812">Transmembrane</keyword>
<evidence type="ECO:0000256" key="13">
    <source>
        <dbReference type="SAM" id="MobiDB-lite"/>
    </source>
</evidence>
<keyword evidence="10" id="KW-0325">Glycoprotein</keyword>
<evidence type="ECO:0000256" key="9">
    <source>
        <dbReference type="ARBA" id="ARBA00023176"/>
    </source>
</evidence>
<sequence>MPFQKRDEALWWHRMLYIFLVILFQKPVILHAEGVECEHRSEVCHSVIRERHGYITSPFYPSQYPNHTCCSWTFDISAGNILILRIQDLDIEEDPGCKLMSCCRHSWLSLPLKDGGSQKICGLNGGRKLLTVLPPKAIVKFYTSKVIKGGRGFNLSYSIEHEASACVYWGNQTQCQQAEVLCYESSQRCNGIKDCPSGADESGCNGCRPEEFLCLNGDGCYTRQQLCDGIPDCVDFSDEVNCGYCPSGMAACSAEHRHCFDMRQRCDGQLDCPCGEDEVNCNPACPGKIACANGNGCFTPSDLRNEGRMCLAPLDIDGSRLLGVLAHSKFRCDNGQCISSSLWCDGKDNCGDNSDEQSCVKNSVITAAIMGALTCGLLLVVAVGCMCRLYSGRLHAAALAAGVGPGAGAGGGPAFWGAALGGRARGRPPLPPPPPPPPPPAPDALYGREPPPAYSVAVAEADYQQLTRLQPVPPPPSLAAAAGDGRSGRRARRHAASRRAARARPPPPPPPPPLAAPPAAPPPPPPPAPAPVTLETSLAGEAKRGGPSGAGGGSACSSSASSSLSPSRDSLTSSTSLLSFLSGADDDAPLLVIPPS</sequence>
<feature type="chain" id="PRO_5042981049" description="CUB domain-containing protein" evidence="15">
    <location>
        <begin position="33"/>
        <end position="596"/>
    </location>
</feature>
<evidence type="ECO:0000313" key="18">
    <source>
        <dbReference type="Proteomes" id="UP001378592"/>
    </source>
</evidence>
<reference evidence="17 18" key="1">
    <citation type="submission" date="2024-03" db="EMBL/GenBank/DDBJ databases">
        <title>The genome assembly and annotation of the cricket Gryllus longicercus Weissman &amp; Gray.</title>
        <authorList>
            <person name="Szrajer S."/>
            <person name="Gray D."/>
            <person name="Ylla G."/>
        </authorList>
    </citation>
    <scope>NUCLEOTIDE SEQUENCE [LARGE SCALE GENOMIC DNA]</scope>
    <source>
        <strain evidence="17">DAG 2021-001</strain>
        <tissue evidence="17">Whole body minus gut</tissue>
    </source>
</reference>
<keyword evidence="15" id="KW-0732">Signal</keyword>
<dbReference type="InterPro" id="IPR036055">
    <property type="entry name" value="LDL_receptor-like_sf"/>
</dbReference>
<feature type="disulfide bond" evidence="12">
    <location>
        <begin position="332"/>
        <end position="350"/>
    </location>
</feature>
<dbReference type="SUPFAM" id="SSF49854">
    <property type="entry name" value="Spermadhesin, CUB domain"/>
    <property type="match status" value="1"/>
</dbReference>
<dbReference type="InterPro" id="IPR035914">
    <property type="entry name" value="Sperma_CUB_dom_sf"/>
</dbReference>
<feature type="disulfide bond" evidence="12">
    <location>
        <begin position="266"/>
        <end position="281"/>
    </location>
</feature>
<feature type="domain" description="CUB" evidence="16">
    <location>
        <begin position="44"/>
        <end position="160"/>
    </location>
</feature>
<dbReference type="Proteomes" id="UP001378592">
    <property type="component" value="Unassembled WGS sequence"/>
</dbReference>
<dbReference type="Pfam" id="PF00431">
    <property type="entry name" value="CUB"/>
    <property type="match status" value="1"/>
</dbReference>
<accession>A0AAN9VU99</accession>
<keyword evidence="7 14" id="KW-0472">Membrane</keyword>
<protein>
    <recommendedName>
        <fullName evidence="16">CUB domain-containing protein</fullName>
    </recommendedName>
</protein>
<dbReference type="SUPFAM" id="SSF57424">
    <property type="entry name" value="LDL receptor-like module"/>
    <property type="match status" value="4"/>
</dbReference>
<comment type="caution">
    <text evidence="12">Lacks conserved residue(s) required for the propagation of feature annotation.</text>
</comment>
<keyword evidence="8 12" id="KW-1015">Disulfide bond</keyword>
<evidence type="ECO:0000256" key="7">
    <source>
        <dbReference type="ARBA" id="ARBA00023136"/>
    </source>
</evidence>
<dbReference type="PROSITE" id="PS01209">
    <property type="entry name" value="LDLRA_1"/>
    <property type="match status" value="1"/>
</dbReference>
<evidence type="ECO:0000256" key="5">
    <source>
        <dbReference type="ARBA" id="ARBA00022737"/>
    </source>
</evidence>
<keyword evidence="18" id="KW-1185">Reference proteome</keyword>
<evidence type="ECO:0000256" key="11">
    <source>
        <dbReference type="ARBA" id="ARBA00037878"/>
    </source>
</evidence>
<dbReference type="PANTHER" id="PTHR24270:SF61">
    <property type="entry name" value="EGF-LIKE DOMAIN-CONTAINING PROTEIN"/>
    <property type="match status" value="1"/>
</dbReference>
<evidence type="ECO:0000256" key="6">
    <source>
        <dbReference type="ARBA" id="ARBA00022989"/>
    </source>
</evidence>
<evidence type="ECO:0000256" key="12">
    <source>
        <dbReference type="PROSITE-ProRule" id="PRU00124"/>
    </source>
</evidence>
<feature type="disulfide bond" evidence="12">
    <location>
        <begin position="189"/>
        <end position="204"/>
    </location>
</feature>
<feature type="disulfide bond" evidence="12">
    <location>
        <begin position="344"/>
        <end position="359"/>
    </location>
</feature>
<name>A0AAN9VU99_9ORTH</name>
<evidence type="ECO:0000256" key="1">
    <source>
        <dbReference type="ARBA" id="ARBA00004167"/>
    </source>
</evidence>
<feature type="compositionally biased region" description="Basic residues" evidence="13">
    <location>
        <begin position="488"/>
        <end position="502"/>
    </location>
</feature>
<feature type="compositionally biased region" description="Pro residues" evidence="13">
    <location>
        <begin position="504"/>
        <end position="530"/>
    </location>
</feature>